<evidence type="ECO:0000313" key="2">
    <source>
        <dbReference type="Proteomes" id="UP000814033"/>
    </source>
</evidence>
<protein>
    <submittedName>
        <fullName evidence="1">Uncharacterized protein</fullName>
    </submittedName>
</protein>
<proteinExistence type="predicted"/>
<reference evidence="1" key="2">
    <citation type="journal article" date="2022" name="New Phytol.">
        <title>Evolutionary transition to the ectomycorrhizal habit in the genomes of a hyperdiverse lineage of mushroom-forming fungi.</title>
        <authorList>
            <person name="Looney B."/>
            <person name="Miyauchi S."/>
            <person name="Morin E."/>
            <person name="Drula E."/>
            <person name="Courty P.E."/>
            <person name="Kohler A."/>
            <person name="Kuo A."/>
            <person name="LaButti K."/>
            <person name="Pangilinan J."/>
            <person name="Lipzen A."/>
            <person name="Riley R."/>
            <person name="Andreopoulos W."/>
            <person name="He G."/>
            <person name="Johnson J."/>
            <person name="Nolan M."/>
            <person name="Tritt A."/>
            <person name="Barry K.W."/>
            <person name="Grigoriev I.V."/>
            <person name="Nagy L.G."/>
            <person name="Hibbett D."/>
            <person name="Henrissat B."/>
            <person name="Matheny P.B."/>
            <person name="Labbe J."/>
            <person name="Martin F.M."/>
        </authorList>
    </citation>
    <scope>NUCLEOTIDE SEQUENCE</scope>
    <source>
        <strain evidence="1">FP105234-sp</strain>
    </source>
</reference>
<name>A0ACB8R641_9AGAM</name>
<accession>A0ACB8R641</accession>
<dbReference type="EMBL" id="MU276313">
    <property type="protein sequence ID" value="KAI0039367.1"/>
    <property type="molecule type" value="Genomic_DNA"/>
</dbReference>
<comment type="caution">
    <text evidence="1">The sequence shown here is derived from an EMBL/GenBank/DDBJ whole genome shotgun (WGS) entry which is preliminary data.</text>
</comment>
<sequence>MRFNLAATLSLSVLASTLVGSVFARQSPRQACGDGEVLSKSTLTHEGKEIQVVTKTCPNLNATAPAAIEKRQYSQCSDGCSSIICENYGSQPFVSDCQVITNALEAEYPAEFSVPAGSYAEWSYYSCAYAFINFDSSAYNVCYINFGYNAIIAADDCFGDWPAPSATPGAACASPGTPGNDWGIEVFYP</sequence>
<keyword evidence="2" id="KW-1185">Reference proteome</keyword>
<organism evidence="1 2">
    <name type="scientific">Auriscalpium vulgare</name>
    <dbReference type="NCBI Taxonomy" id="40419"/>
    <lineage>
        <taxon>Eukaryota</taxon>
        <taxon>Fungi</taxon>
        <taxon>Dikarya</taxon>
        <taxon>Basidiomycota</taxon>
        <taxon>Agaricomycotina</taxon>
        <taxon>Agaricomycetes</taxon>
        <taxon>Russulales</taxon>
        <taxon>Auriscalpiaceae</taxon>
        <taxon>Auriscalpium</taxon>
    </lineage>
</organism>
<evidence type="ECO:0000313" key="1">
    <source>
        <dbReference type="EMBL" id="KAI0039367.1"/>
    </source>
</evidence>
<dbReference type="Proteomes" id="UP000814033">
    <property type="component" value="Unassembled WGS sequence"/>
</dbReference>
<gene>
    <name evidence="1" type="ORF">FA95DRAFT_1029714</name>
</gene>
<reference evidence="1" key="1">
    <citation type="submission" date="2021-02" db="EMBL/GenBank/DDBJ databases">
        <authorList>
            <consortium name="DOE Joint Genome Institute"/>
            <person name="Ahrendt S."/>
            <person name="Looney B.P."/>
            <person name="Miyauchi S."/>
            <person name="Morin E."/>
            <person name="Drula E."/>
            <person name="Courty P.E."/>
            <person name="Chicoki N."/>
            <person name="Fauchery L."/>
            <person name="Kohler A."/>
            <person name="Kuo A."/>
            <person name="Labutti K."/>
            <person name="Pangilinan J."/>
            <person name="Lipzen A."/>
            <person name="Riley R."/>
            <person name="Andreopoulos W."/>
            <person name="He G."/>
            <person name="Johnson J."/>
            <person name="Barry K.W."/>
            <person name="Grigoriev I.V."/>
            <person name="Nagy L."/>
            <person name="Hibbett D."/>
            <person name="Henrissat B."/>
            <person name="Matheny P.B."/>
            <person name="Labbe J."/>
            <person name="Martin F."/>
        </authorList>
    </citation>
    <scope>NUCLEOTIDE SEQUENCE</scope>
    <source>
        <strain evidence="1">FP105234-sp</strain>
    </source>
</reference>